<feature type="transmembrane region" description="Helical" evidence="2">
    <location>
        <begin position="422"/>
        <end position="440"/>
    </location>
</feature>
<feature type="transmembrane region" description="Helical" evidence="2">
    <location>
        <begin position="543"/>
        <end position="567"/>
    </location>
</feature>
<proteinExistence type="predicted"/>
<reference evidence="3 4" key="1">
    <citation type="submission" date="2020-12" db="EMBL/GenBank/DDBJ databases">
        <title>FDA dAtabase for Regulatory Grade micrObial Sequences (FDA-ARGOS): Supporting development and validation of Infectious Disease Dx tests.</title>
        <authorList>
            <person name="Sproer C."/>
            <person name="Gronow S."/>
            <person name="Severitt S."/>
            <person name="Schroder I."/>
            <person name="Tallon L."/>
            <person name="Sadzewicz L."/>
            <person name="Zhao X."/>
            <person name="Boylan J."/>
            <person name="Ott S."/>
            <person name="Bowen H."/>
            <person name="Vavikolanu K."/>
            <person name="Mehta A."/>
            <person name="Aluvathingal J."/>
            <person name="Nadendla S."/>
            <person name="Lowell S."/>
            <person name="Myers T."/>
            <person name="Yan Y."/>
            <person name="Sichtig H."/>
        </authorList>
    </citation>
    <scope>NUCLEOTIDE SEQUENCE [LARGE SCALE GENOMIC DNA]</scope>
    <source>
        <strain evidence="3 4">FDAARGOS_890</strain>
    </source>
</reference>
<keyword evidence="4" id="KW-1185">Reference proteome</keyword>
<evidence type="ECO:0000313" key="3">
    <source>
        <dbReference type="EMBL" id="QPS79230.1"/>
    </source>
</evidence>
<accession>A0A7T3DD98</accession>
<dbReference type="InterPro" id="IPR036869">
    <property type="entry name" value="J_dom_sf"/>
</dbReference>
<evidence type="ECO:0000313" key="4">
    <source>
        <dbReference type="Proteomes" id="UP000595064"/>
    </source>
</evidence>
<feature type="transmembrane region" description="Helical" evidence="2">
    <location>
        <begin position="579"/>
        <end position="599"/>
    </location>
</feature>
<dbReference type="EMBL" id="CP065748">
    <property type="protein sequence ID" value="QPS79230.1"/>
    <property type="molecule type" value="Genomic_DNA"/>
</dbReference>
<name>A0A7T3DD98_9BURK</name>
<feature type="compositionally biased region" description="Pro residues" evidence="1">
    <location>
        <begin position="86"/>
        <end position="96"/>
    </location>
</feature>
<feature type="transmembrane region" description="Helical" evidence="2">
    <location>
        <begin position="359"/>
        <end position="380"/>
    </location>
</feature>
<organism evidence="3 4">
    <name type="scientific">Delftia lacustris</name>
    <dbReference type="NCBI Taxonomy" id="558537"/>
    <lineage>
        <taxon>Bacteria</taxon>
        <taxon>Pseudomonadati</taxon>
        <taxon>Pseudomonadota</taxon>
        <taxon>Betaproteobacteria</taxon>
        <taxon>Burkholderiales</taxon>
        <taxon>Comamonadaceae</taxon>
        <taxon>Delftia</taxon>
    </lineage>
</organism>
<feature type="compositionally biased region" description="Polar residues" evidence="1">
    <location>
        <begin position="70"/>
        <end position="81"/>
    </location>
</feature>
<feature type="transmembrane region" description="Helical" evidence="2">
    <location>
        <begin position="446"/>
        <end position="464"/>
    </location>
</feature>
<dbReference type="SUPFAM" id="SSF46565">
    <property type="entry name" value="Chaperone J-domain"/>
    <property type="match status" value="1"/>
</dbReference>
<feature type="transmembrane region" description="Helical" evidence="2">
    <location>
        <begin position="619"/>
        <end position="638"/>
    </location>
</feature>
<keyword evidence="2" id="KW-0472">Membrane</keyword>
<dbReference type="Proteomes" id="UP000595064">
    <property type="component" value="Chromosome"/>
</dbReference>
<dbReference type="KEGG" id="dla:I6G47_19650"/>
<feature type="region of interest" description="Disordered" evidence="1">
    <location>
        <begin position="54"/>
        <end position="107"/>
    </location>
</feature>
<feature type="transmembrane region" description="Helical" evidence="2">
    <location>
        <begin position="513"/>
        <end position="537"/>
    </location>
</feature>
<keyword evidence="2" id="KW-0812">Transmembrane</keyword>
<sequence>MSFWQVLGIEATTDLPAIKKAYASRLKHTRPDDDAAAYQSLREAYDLALQHARRPATGDTQMPSMAAVEQVSSARSAQQEQEPAPLSEPVPGPGTQPLPGNTDAAEPQAQEAAFIPPRDLAHETLNYLKQAGPDALLNGWPNLRRELDKLPLSQRPDACNWFAQLVIEVPELPPAFARALSEYFAWETDFRAWQWMGHARATALREQLDQLESRFYPDPAFRQYYGQIALFGQLVQQLAKWRIYLLAMLAPSRFARLWNELSPGQRYALGVPKPPLHSLADHAMEMGCAFRTALVVFLSSVLMSWSEYAHEPWWVRLMAVLLIGYGTFVMAGYAYRGVLHVKHAQHAALWKGRLSRNRMLAMVWTAVALMVTATAIFGIWEARMWPVLFTSVDSTPLLFVAVMLVLVAYWLALLPASPAGKALPPLLLWCALAVQALPWFKGTPWTGALVGATWFLVCAIAYTLHGDRMEQAWHGFRQSVVLRKQQRRSSSLQEILVLSLALLRRTIALPYRLMVLGSEQSPHFLAAVLCMSMVAIVPEYRAWQIPLTACAMAAVSLFSSLCFDNAATALIPDQPKSAWRGWLGLAMLGLWLIWAGMYWRDPAAIHALLGGAPHKEAAGSPFLDAIVFYLVPLLPLFLNQGWFQFQRIKPANT</sequence>
<feature type="transmembrane region" description="Helical" evidence="2">
    <location>
        <begin position="317"/>
        <end position="338"/>
    </location>
</feature>
<feature type="transmembrane region" description="Helical" evidence="2">
    <location>
        <begin position="395"/>
        <end position="415"/>
    </location>
</feature>
<protein>
    <submittedName>
        <fullName evidence="3">J domain-containing protein</fullName>
    </submittedName>
</protein>
<evidence type="ECO:0000256" key="1">
    <source>
        <dbReference type="SAM" id="MobiDB-lite"/>
    </source>
</evidence>
<keyword evidence="2" id="KW-1133">Transmembrane helix</keyword>
<evidence type="ECO:0000256" key="2">
    <source>
        <dbReference type="SAM" id="Phobius"/>
    </source>
</evidence>
<gene>
    <name evidence="3" type="ORF">I6G47_19650</name>
</gene>
<dbReference type="AlphaFoldDB" id="A0A7T3DD98"/>